<name>A0A8A1LP82_AJEC8</name>
<proteinExistence type="predicted"/>
<dbReference type="AlphaFoldDB" id="A0A8A1LP82"/>
<organism evidence="1 2">
    <name type="scientific">Ajellomyces capsulatus (strain H88)</name>
    <name type="common">Darling's disease fungus</name>
    <name type="synonym">Histoplasma capsulatum</name>
    <dbReference type="NCBI Taxonomy" id="544711"/>
    <lineage>
        <taxon>Eukaryota</taxon>
        <taxon>Fungi</taxon>
        <taxon>Dikarya</taxon>
        <taxon>Ascomycota</taxon>
        <taxon>Pezizomycotina</taxon>
        <taxon>Eurotiomycetes</taxon>
        <taxon>Eurotiomycetidae</taxon>
        <taxon>Onygenales</taxon>
        <taxon>Ajellomycetaceae</taxon>
        <taxon>Histoplasma</taxon>
    </lineage>
</organism>
<evidence type="ECO:0000313" key="1">
    <source>
        <dbReference type="EMBL" id="QSS54254.1"/>
    </source>
</evidence>
<protein>
    <submittedName>
        <fullName evidence="1">Uncharacterized protein</fullName>
    </submittedName>
</protein>
<evidence type="ECO:0000313" key="2">
    <source>
        <dbReference type="Proteomes" id="UP000663419"/>
    </source>
</evidence>
<sequence>MACWNFHIRVKYGRTENRKSPYPRDDIKSDGAEEIELIDRQIASDSHNEFCHNRLGQCQCLSFQASKES</sequence>
<gene>
    <name evidence="1" type="ORF">I7I53_01752</name>
</gene>
<reference evidence="1" key="1">
    <citation type="submission" date="2021-01" db="EMBL/GenBank/DDBJ databases">
        <title>Chromosome-level genome assembly of a human fungal pathogen reveals clustering of transcriptionally co-regulated genes.</title>
        <authorList>
            <person name="Voorhies M."/>
            <person name="Cohen S."/>
            <person name="Shea T.P."/>
            <person name="Petrus S."/>
            <person name="Munoz J.F."/>
            <person name="Poplawski S."/>
            <person name="Goldman W.E."/>
            <person name="Michael T."/>
            <person name="Cuomo C.A."/>
            <person name="Sil A."/>
            <person name="Beyhan S."/>
        </authorList>
    </citation>
    <scope>NUCLEOTIDE SEQUENCE</scope>
    <source>
        <strain evidence="1">H88</strain>
    </source>
</reference>
<dbReference type="Proteomes" id="UP000663419">
    <property type="component" value="Chromosome 3"/>
</dbReference>
<dbReference type="VEuPathDB" id="FungiDB:I7I53_01752"/>
<accession>A0A8A1LP82</accession>
<dbReference type="EMBL" id="CP069104">
    <property type="protein sequence ID" value="QSS54254.1"/>
    <property type="molecule type" value="Genomic_DNA"/>
</dbReference>